<evidence type="ECO:0000256" key="1">
    <source>
        <dbReference type="ARBA" id="ARBA00005417"/>
    </source>
</evidence>
<keyword evidence="2" id="KW-0813">Transport</keyword>
<dbReference type="Pfam" id="PF00005">
    <property type="entry name" value="ABC_tran"/>
    <property type="match status" value="1"/>
</dbReference>
<dbReference type="InterPro" id="IPR003439">
    <property type="entry name" value="ABC_transporter-like_ATP-bd"/>
</dbReference>
<evidence type="ECO:0000313" key="6">
    <source>
        <dbReference type="EMBL" id="WYY00048.1"/>
    </source>
</evidence>
<dbReference type="GO" id="GO:0005524">
    <property type="term" value="F:ATP binding"/>
    <property type="evidence" value="ECO:0007669"/>
    <property type="project" value="UniProtKB-KW"/>
</dbReference>
<evidence type="ECO:0000313" key="7">
    <source>
        <dbReference type="Proteomes" id="UP001451606"/>
    </source>
</evidence>
<dbReference type="GO" id="GO:0015833">
    <property type="term" value="P:peptide transport"/>
    <property type="evidence" value="ECO:0007669"/>
    <property type="project" value="InterPro"/>
</dbReference>
<dbReference type="RefSeq" id="WP_393972002.1">
    <property type="nucleotide sequence ID" value="NZ_CP133772.1"/>
</dbReference>
<dbReference type="GeneID" id="95967330"/>
<feature type="domain" description="ABC transporter" evidence="5">
    <location>
        <begin position="5"/>
        <end position="251"/>
    </location>
</feature>
<reference evidence="6 7" key="1">
    <citation type="submission" date="2023-09" db="EMBL/GenBank/DDBJ databases">
        <authorList>
            <person name="Golyshina O.V."/>
            <person name="Lunev E.A."/>
            <person name="Bargiela R."/>
            <person name="Gaines M.C."/>
            <person name="Daum B."/>
            <person name="Bale N.J."/>
            <person name="Koenen M."/>
            <person name="Sinninghe Damst J.S."/>
            <person name="Yakimov M."/>
            <person name="Golyshin P.N."/>
        </authorList>
    </citation>
    <scope>NUCLEOTIDE SEQUENCE [LARGE SCALE GENOMIC DNA]</scope>
    <source>
        <strain evidence="6 7">M1</strain>
    </source>
</reference>
<dbReference type="SUPFAM" id="SSF52540">
    <property type="entry name" value="P-loop containing nucleoside triphosphate hydrolases"/>
    <property type="match status" value="1"/>
</dbReference>
<evidence type="ECO:0000259" key="5">
    <source>
        <dbReference type="PROSITE" id="PS50893"/>
    </source>
</evidence>
<evidence type="ECO:0000256" key="2">
    <source>
        <dbReference type="ARBA" id="ARBA00022448"/>
    </source>
</evidence>
<dbReference type="SMART" id="SM00382">
    <property type="entry name" value="AAA"/>
    <property type="match status" value="1"/>
</dbReference>
<accession>A0AAX4NFW3</accession>
<gene>
    <name evidence="6" type="ORF">OXIME_000601</name>
</gene>
<dbReference type="Proteomes" id="UP001451606">
    <property type="component" value="Chromosome"/>
</dbReference>
<dbReference type="PROSITE" id="PS50893">
    <property type="entry name" value="ABC_TRANSPORTER_2"/>
    <property type="match status" value="1"/>
</dbReference>
<keyword evidence="4 6" id="KW-0067">ATP-binding</keyword>
<keyword evidence="3" id="KW-0547">Nucleotide-binding</keyword>
<dbReference type="CDD" id="cd03257">
    <property type="entry name" value="ABC_NikE_OppD_transporters"/>
    <property type="match status" value="1"/>
</dbReference>
<dbReference type="Pfam" id="PF08352">
    <property type="entry name" value="oligo_HPY"/>
    <property type="match status" value="1"/>
</dbReference>
<dbReference type="NCBIfam" id="TIGR01727">
    <property type="entry name" value="oligo_HPY"/>
    <property type="match status" value="1"/>
</dbReference>
<evidence type="ECO:0000256" key="3">
    <source>
        <dbReference type="ARBA" id="ARBA00022741"/>
    </source>
</evidence>
<proteinExistence type="inferred from homology"/>
<dbReference type="PANTHER" id="PTHR43776">
    <property type="entry name" value="TRANSPORT ATP-BINDING PROTEIN"/>
    <property type="match status" value="1"/>
</dbReference>
<dbReference type="Gene3D" id="3.40.50.300">
    <property type="entry name" value="P-loop containing nucleotide triphosphate hydrolases"/>
    <property type="match status" value="1"/>
</dbReference>
<dbReference type="EMBL" id="CP133772">
    <property type="protein sequence ID" value="WYY00048.1"/>
    <property type="molecule type" value="Genomic_DNA"/>
</dbReference>
<dbReference type="GO" id="GO:0016887">
    <property type="term" value="F:ATP hydrolysis activity"/>
    <property type="evidence" value="ECO:0007669"/>
    <property type="project" value="InterPro"/>
</dbReference>
<dbReference type="AlphaFoldDB" id="A0AAX4NFW3"/>
<dbReference type="GO" id="GO:0055085">
    <property type="term" value="P:transmembrane transport"/>
    <property type="evidence" value="ECO:0007669"/>
    <property type="project" value="UniProtKB-ARBA"/>
</dbReference>
<dbReference type="InterPro" id="IPR027417">
    <property type="entry name" value="P-loop_NTPase"/>
</dbReference>
<sequence length="313" mass="35133">MSEIIRLEKVEKYYLAQKRGLIDTVIKVPKIFVKALDGVSISITKGSVVAVVGESGSGKTTLGKIITTLERPTKGEVFFEDIKVEKKNYFEIRKKLDMVFQNPGTSLNPKMKVKDIVSEPLGHFDEKRVSDVISEVGLSYNEVKNKQPREMSGGQVQRVAIAKSLMKQPELLILDEPTSALDESIQAQVLNLLVDIQEKFKLTYIFITHNILVAKYISDLITVLYAGKIFEYGRTEEVLSKPLHPYTQLLLSSVPTTDTKEVKPPVGDVPSLINLPSGCSFHPRCPFVMEVCKTKEPPLRNYGNNQVACWLYE</sequence>
<dbReference type="InterPro" id="IPR003593">
    <property type="entry name" value="AAA+_ATPase"/>
</dbReference>
<organism evidence="6 7">
    <name type="scientific">Oxyplasma meridianum</name>
    <dbReference type="NCBI Taxonomy" id="3073602"/>
    <lineage>
        <taxon>Archaea</taxon>
        <taxon>Methanobacteriati</taxon>
        <taxon>Thermoplasmatota</taxon>
        <taxon>Thermoplasmata</taxon>
        <taxon>Thermoplasmatales</taxon>
        <taxon>Thermoplasmataceae</taxon>
        <taxon>Oxyplasma</taxon>
    </lineage>
</organism>
<dbReference type="KEGG" id="omr:OXIME_000601"/>
<name>A0AAX4NFW3_9ARCH</name>
<dbReference type="InterPro" id="IPR013563">
    <property type="entry name" value="Oligopep_ABC_C"/>
</dbReference>
<protein>
    <submittedName>
        <fullName evidence="6">ABC transporter ATP-binding protein</fullName>
    </submittedName>
</protein>
<keyword evidence="7" id="KW-1185">Reference proteome</keyword>
<dbReference type="PANTHER" id="PTHR43776:SF7">
    <property type="entry name" value="D,D-DIPEPTIDE TRANSPORT ATP-BINDING PROTEIN DDPF-RELATED"/>
    <property type="match status" value="1"/>
</dbReference>
<evidence type="ECO:0000256" key="4">
    <source>
        <dbReference type="ARBA" id="ARBA00022840"/>
    </source>
</evidence>
<dbReference type="InterPro" id="IPR050319">
    <property type="entry name" value="ABC_transp_ATP-bind"/>
</dbReference>
<comment type="similarity">
    <text evidence="1">Belongs to the ABC transporter superfamily.</text>
</comment>